<evidence type="ECO:0000313" key="6">
    <source>
        <dbReference type="Proteomes" id="UP000186817"/>
    </source>
</evidence>
<evidence type="ECO:0000256" key="4">
    <source>
        <dbReference type="SAM" id="MobiDB-lite"/>
    </source>
</evidence>
<dbReference type="InterPro" id="IPR029063">
    <property type="entry name" value="SAM-dependent_MTases_sf"/>
</dbReference>
<dbReference type="OrthoDB" id="415602at2759"/>
<dbReference type="PANTHER" id="PTHR12176">
    <property type="entry name" value="SAM-DEPENDENT METHYLTRANSFERASE SUPERFAMILY PROTEIN"/>
    <property type="match status" value="1"/>
</dbReference>
<evidence type="ECO:0000313" key="5">
    <source>
        <dbReference type="EMBL" id="OLP85884.1"/>
    </source>
</evidence>
<dbReference type="InterPro" id="IPR016024">
    <property type="entry name" value="ARM-type_fold"/>
</dbReference>
<dbReference type="Gene3D" id="3.40.50.150">
    <property type="entry name" value="Vaccinia Virus protein VP39"/>
    <property type="match status" value="1"/>
</dbReference>
<dbReference type="GO" id="GO:0008757">
    <property type="term" value="F:S-adenosylmethionine-dependent methyltransferase activity"/>
    <property type="evidence" value="ECO:0007669"/>
    <property type="project" value="InterPro"/>
</dbReference>
<keyword evidence="3 5" id="KW-0808">Transferase</keyword>
<dbReference type="PANTHER" id="PTHR12176:SF79">
    <property type="entry name" value="METHYLTRANSFERASE TYPE 11 DOMAIN-CONTAINING PROTEIN"/>
    <property type="match status" value="1"/>
</dbReference>
<organism evidence="5 6">
    <name type="scientific">Symbiodinium microadriaticum</name>
    <name type="common">Dinoflagellate</name>
    <name type="synonym">Zooxanthella microadriatica</name>
    <dbReference type="NCBI Taxonomy" id="2951"/>
    <lineage>
        <taxon>Eukaryota</taxon>
        <taxon>Sar</taxon>
        <taxon>Alveolata</taxon>
        <taxon>Dinophyceae</taxon>
        <taxon>Suessiales</taxon>
        <taxon>Symbiodiniaceae</taxon>
        <taxon>Symbiodinium</taxon>
    </lineage>
</organism>
<comment type="similarity">
    <text evidence="1">Belongs to the methyltransferase superfamily.</text>
</comment>
<dbReference type="InterPro" id="IPR051419">
    <property type="entry name" value="Lys/N-term_MeTrsfase_sf"/>
</dbReference>
<dbReference type="Pfam" id="PF08241">
    <property type="entry name" value="Methyltransf_11"/>
    <property type="match status" value="1"/>
</dbReference>
<evidence type="ECO:0000256" key="2">
    <source>
        <dbReference type="ARBA" id="ARBA00022603"/>
    </source>
</evidence>
<evidence type="ECO:0000256" key="3">
    <source>
        <dbReference type="ARBA" id="ARBA00022679"/>
    </source>
</evidence>
<gene>
    <name evidence="5" type="ORF">AK812_SmicGene33086</name>
</gene>
<feature type="compositionally biased region" description="Acidic residues" evidence="4">
    <location>
        <begin position="268"/>
        <end position="283"/>
    </location>
</feature>
<keyword evidence="2 5" id="KW-0489">Methyltransferase</keyword>
<dbReference type="InterPro" id="IPR011989">
    <property type="entry name" value="ARM-like"/>
</dbReference>
<dbReference type="SUPFAM" id="SSF48371">
    <property type="entry name" value="ARM repeat"/>
    <property type="match status" value="1"/>
</dbReference>
<dbReference type="SUPFAM" id="SSF53335">
    <property type="entry name" value="S-adenosyl-L-methionine-dependent methyltransferases"/>
    <property type="match status" value="1"/>
</dbReference>
<feature type="region of interest" description="Disordered" evidence="4">
    <location>
        <begin position="264"/>
        <end position="291"/>
    </location>
</feature>
<dbReference type="Proteomes" id="UP000186817">
    <property type="component" value="Unassembled WGS sequence"/>
</dbReference>
<dbReference type="InterPro" id="IPR013216">
    <property type="entry name" value="Methyltransf_11"/>
</dbReference>
<dbReference type="Gene3D" id="1.25.10.10">
    <property type="entry name" value="Leucine-rich Repeat Variant"/>
    <property type="match status" value="1"/>
</dbReference>
<dbReference type="GO" id="GO:0032259">
    <property type="term" value="P:methylation"/>
    <property type="evidence" value="ECO:0007669"/>
    <property type="project" value="UniProtKB-KW"/>
</dbReference>
<reference evidence="5 6" key="1">
    <citation type="submission" date="2016-02" db="EMBL/GenBank/DDBJ databases">
        <title>Genome analysis of coral dinoflagellate symbionts highlights evolutionary adaptations to a symbiotic lifestyle.</title>
        <authorList>
            <person name="Aranda M."/>
            <person name="Li Y."/>
            <person name="Liew Y.J."/>
            <person name="Baumgarten S."/>
            <person name="Simakov O."/>
            <person name="Wilson M."/>
            <person name="Piel J."/>
            <person name="Ashoor H."/>
            <person name="Bougouffa S."/>
            <person name="Bajic V.B."/>
            <person name="Ryu T."/>
            <person name="Ravasi T."/>
            <person name="Bayer T."/>
            <person name="Micklem G."/>
            <person name="Kim H."/>
            <person name="Bhak J."/>
            <person name="Lajeunesse T.C."/>
            <person name="Voolstra C.R."/>
        </authorList>
    </citation>
    <scope>NUCLEOTIDE SEQUENCE [LARGE SCALE GENOMIC DNA]</scope>
    <source>
        <strain evidence="5 6">CCMP2467</strain>
    </source>
</reference>
<comment type="caution">
    <text evidence="5">The sequence shown here is derived from an EMBL/GenBank/DDBJ whole genome shotgun (WGS) entry which is preliminary data.</text>
</comment>
<sequence>MNLDELAGPLARYGGSRPMPCAQVSKMQYADPGFWDTRFKDAEGLFDWYATYEELSDAFEQFCPASAVGDQGLLVVGCGNSSLSSDLHAAGYANITNIDVSAPAVEKMQGQFEALPMQWMVMDATSMSFPSNSFGVSVDKGTLDAMMSSYAEDLAGAMCREVWRVLQPGGIFILVSHSGKRLPILRSAGTWRLLEQRRCRLSPQATLINVLRSKLPPEGKLVDAFRDPQLLQQASSEAKAALKRMAFIDAFRLFKARKRAQAGLEEGHEADEDPQELPGEEDLATGAAGESRDPRLQPFCWIYVLRKVASVIAASWVSQYYRRPCFCVCSPGSEYLSGLLFPFCRCYDARFMPSVKRRRSSSQELLGLPIEEALQAAALGLFDPLETTRAMCCATLAELLRNAGPDAELGKVGQEVLRHVLAQVASNSGVVRLAAMEVLQHFPRWDTEVLNKAVKLPIFRKVPTEEENPSGSGGKSSQKDEIWHGALFFALDDEEPMIRARALHIIRVEMCQRRASEEVPEFKGFFQRLAAVAALCLQDTSEMVRQEATALLMEIMSVRSVGLARQLVDKASAPLLTHVLQAFPRDPVAVLGVLEKARFADLQALYDAVLWILNVELPQGLDSLDLEPVAFRLAEELERLEAMPEVYKKAKKTLMMDSAAQPGVRLLTSTVLYGSDPIAPAGIAVGLSQGRGSTQMERLRVLVDQVSLRSPGAAEHLRGDDALSPRISESPSESTLTYWIQSLEWHWDVVATGLTEAPYSDRLRVAASRMSQLQQHLSLAAAEAGSDEDASGLVVSDEASRFAAAAAWAEALKSLAEAAQRSYEMEGVPPRASMKLHQAVSWLMHGFLWPVLPFPRILLALRLLSLRLLADAKPTGFVLEDLEKGVQELGGQMPSKALETATSSRLLQRPIGDFMPALGKGFLQTLLNAPVKLRTARLRWTELGRPKMRSDGLRPLPIPVDVAHSFPRGLLLADSSKAVLEKVPASGSSSLRTQRVECIAPGPWFSIGLLLDVDDASLGTLGLPSLAGGSTGVSSQSGLHRYVNRIAVTEPMEVNLLESSFGGV</sequence>
<name>A0A1Q9CSI1_SYMMI</name>
<dbReference type="EMBL" id="LSRX01000950">
    <property type="protein sequence ID" value="OLP85884.1"/>
    <property type="molecule type" value="Genomic_DNA"/>
</dbReference>
<accession>A0A1Q9CSI1</accession>
<dbReference type="AlphaFoldDB" id="A0A1Q9CSI1"/>
<protein>
    <submittedName>
        <fullName evidence="5">Methyltransferase-like protein 13</fullName>
    </submittedName>
</protein>
<keyword evidence="6" id="KW-1185">Reference proteome</keyword>
<proteinExistence type="inferred from homology"/>
<evidence type="ECO:0000256" key="1">
    <source>
        <dbReference type="ARBA" id="ARBA00008361"/>
    </source>
</evidence>
<dbReference type="CDD" id="cd02440">
    <property type="entry name" value="AdoMet_MTases"/>
    <property type="match status" value="1"/>
</dbReference>